<dbReference type="PANTHER" id="PTHR33621">
    <property type="entry name" value="ASPARTIC/GLUTAMIC ACID-RICH PROTEIN"/>
    <property type="match status" value="1"/>
</dbReference>
<gene>
    <name evidence="2" type="ORF">SAY87_019366</name>
</gene>
<accession>A0AAN7K7C5</accession>
<evidence type="ECO:0000313" key="3">
    <source>
        <dbReference type="Proteomes" id="UP001345219"/>
    </source>
</evidence>
<feature type="compositionally biased region" description="Polar residues" evidence="1">
    <location>
        <begin position="274"/>
        <end position="299"/>
    </location>
</feature>
<dbReference type="Proteomes" id="UP001345219">
    <property type="component" value="Chromosome 15"/>
</dbReference>
<keyword evidence="3" id="KW-1185">Reference proteome</keyword>
<feature type="region of interest" description="Disordered" evidence="1">
    <location>
        <begin position="408"/>
        <end position="434"/>
    </location>
</feature>
<comment type="caution">
    <text evidence="2">The sequence shown here is derived from an EMBL/GenBank/DDBJ whole genome shotgun (WGS) entry which is preliminary data.</text>
</comment>
<feature type="region of interest" description="Disordered" evidence="1">
    <location>
        <begin position="50"/>
        <end position="94"/>
    </location>
</feature>
<organism evidence="2 3">
    <name type="scientific">Trapa incisa</name>
    <dbReference type="NCBI Taxonomy" id="236973"/>
    <lineage>
        <taxon>Eukaryota</taxon>
        <taxon>Viridiplantae</taxon>
        <taxon>Streptophyta</taxon>
        <taxon>Embryophyta</taxon>
        <taxon>Tracheophyta</taxon>
        <taxon>Spermatophyta</taxon>
        <taxon>Magnoliopsida</taxon>
        <taxon>eudicotyledons</taxon>
        <taxon>Gunneridae</taxon>
        <taxon>Pentapetalae</taxon>
        <taxon>rosids</taxon>
        <taxon>malvids</taxon>
        <taxon>Myrtales</taxon>
        <taxon>Lythraceae</taxon>
        <taxon>Trapa</taxon>
    </lineage>
</organism>
<reference evidence="2 3" key="1">
    <citation type="journal article" date="2023" name="Hortic Res">
        <title>Pangenome of water caltrop reveals structural variations and asymmetric subgenome divergence after allopolyploidization.</title>
        <authorList>
            <person name="Zhang X."/>
            <person name="Chen Y."/>
            <person name="Wang L."/>
            <person name="Yuan Y."/>
            <person name="Fang M."/>
            <person name="Shi L."/>
            <person name="Lu R."/>
            <person name="Comes H.P."/>
            <person name="Ma Y."/>
            <person name="Chen Y."/>
            <person name="Huang G."/>
            <person name="Zhou Y."/>
            <person name="Zheng Z."/>
            <person name="Qiu Y."/>
        </authorList>
    </citation>
    <scope>NUCLEOTIDE SEQUENCE [LARGE SCALE GENOMIC DNA]</scope>
    <source>
        <tissue evidence="2">Roots</tissue>
    </source>
</reference>
<dbReference type="AlphaFoldDB" id="A0AAN7K7C5"/>
<proteinExistence type="predicted"/>
<feature type="region of interest" description="Disordered" evidence="1">
    <location>
        <begin position="274"/>
        <end position="346"/>
    </location>
</feature>
<protein>
    <submittedName>
        <fullName evidence="2">Uncharacterized protein</fullName>
    </submittedName>
</protein>
<evidence type="ECO:0000313" key="2">
    <source>
        <dbReference type="EMBL" id="KAK4758065.1"/>
    </source>
</evidence>
<dbReference type="PANTHER" id="PTHR33621:SF2">
    <property type="entry name" value="RIBOSOMAL L1 DOMAIN-CONTAINING PROTEIN"/>
    <property type="match status" value="1"/>
</dbReference>
<sequence>MDFHSLSRRELQALCKKNKIPANMTNLAMADALAALPQLEGLEELLSQTESNTEQLLRTDPCVTAGDARTATRTSTRKPTKEIQEPGSSVMPTGSCCRTRKLLQTPSAPTTRRRANAASARGKVVIVGQEDDKDKMSKNVRKDEQVMTGKQKKPMAQKAYSTRRSARLLEKTMANLTLKDNEVVEPIKMNDLDMETAENDANNDQVISTRVFEMIDDDADSLQNYSAVPKSETEVEDVKEKNTEMDNSLLGSDAKNNEQEGDFPVTNIIENAEIDSSSSLSDGVENTLSGSDAKNSDSLLGSDAKNNEQEGDFPVTNIIENAEIDSSSSLSDGVENTLSGSDAKNSDHEADYLVNNMIQKETDLGDGYVVKMGDDSSTEVPEENASFGITAVKSSESAPVVVNHLGVHSSTSQVGDSEEYTSSEGPLASHQHPDETLPQEGINEAIPQNVLEVPSLPEGQVKYSQEMESGSKFDSMELPIEYISQEGGINEAMPHKVLEVPSLPEGQVSYSQELESGSKFDPLELPESNVGNSISISAGLMPEVEKENSSIDESGLTEGRVNYSQELESGIKFDSLEISESNVANSISISAGLMPEVEKENSSVDESGLTEGQVNYSQELESGSKFDSLELLESNVTNSISISAGLVSEVEKENSSVDESGLTEFTATQTMESVYESPATESLMETGKLAVTDPHVMTLEDNIQLMPKVESGEEAGEFPQPLACKLETAVYDEDKENISSSTLDGDYMLTPLNDKSLRQLTKMLKEKLQIANRESNDTSMQQQSGKILQALQGLALPDDNCMTVAKTGEN</sequence>
<name>A0AAN7K7C5_9MYRT</name>
<feature type="compositionally biased region" description="Polar residues" evidence="1">
    <location>
        <begin position="324"/>
        <end position="343"/>
    </location>
</feature>
<dbReference type="EMBL" id="JAXIOK010000012">
    <property type="protein sequence ID" value="KAK4758065.1"/>
    <property type="molecule type" value="Genomic_DNA"/>
</dbReference>
<evidence type="ECO:0000256" key="1">
    <source>
        <dbReference type="SAM" id="MobiDB-lite"/>
    </source>
</evidence>